<gene>
    <name evidence="1" type="ORF">CGL51_08735</name>
    <name evidence="2" type="ORF">CGL52_11145</name>
</gene>
<name>A0A371QX30_9CREN</name>
<comment type="caution">
    <text evidence="1">The sequence shown here is derived from an EMBL/GenBank/DDBJ whole genome shotgun (WGS) entry which is preliminary data.</text>
</comment>
<evidence type="ECO:0000313" key="3">
    <source>
        <dbReference type="Proteomes" id="UP000256877"/>
    </source>
</evidence>
<dbReference type="GeneID" id="1466015"/>
<protein>
    <submittedName>
        <fullName evidence="1">Uncharacterized protein</fullName>
    </submittedName>
</protein>
<reference evidence="3 4" key="1">
    <citation type="submission" date="2017-07" db="EMBL/GenBank/DDBJ databases">
        <title>Draft genome sequence of aerobic hyperthermophilic archaea, Pyrobaculum aerophilum YKB31 and YKB32.</title>
        <authorList>
            <person name="Mochizuki T."/>
            <person name="Berliner A.J."/>
            <person name="Yoshida-Takashima Y."/>
            <person name="Takaki Y."/>
            <person name="Nunoura T."/>
            <person name="Takai K."/>
        </authorList>
    </citation>
    <scope>NUCLEOTIDE SEQUENCE [LARGE SCALE GENOMIC DNA]</scope>
    <source>
        <strain evidence="1 4">YKB31</strain>
        <strain evidence="2 3">YKB32</strain>
    </source>
</reference>
<evidence type="ECO:0000313" key="2">
    <source>
        <dbReference type="EMBL" id="RFA96285.1"/>
    </source>
</evidence>
<evidence type="ECO:0000313" key="1">
    <source>
        <dbReference type="EMBL" id="RFA94964.1"/>
    </source>
</evidence>
<sequence length="95" mass="10688">MTKWRYLLIRSRDPVGCYAEILERYQLIGFQALTRPPRLIAIYDDVVVLGVPRDAVRKARAIVALLNGCYTVKVAGTSKRAKAVAASIRKALYKH</sequence>
<dbReference type="Proteomes" id="UP000257123">
    <property type="component" value="Unassembled WGS sequence"/>
</dbReference>
<proteinExistence type="predicted"/>
<dbReference type="AlphaFoldDB" id="A0A371QX30"/>
<dbReference type="EMBL" id="NMUE01000028">
    <property type="protein sequence ID" value="RFA94964.1"/>
    <property type="molecule type" value="Genomic_DNA"/>
</dbReference>
<dbReference type="OrthoDB" id="27991at2157"/>
<organism evidence="1 4">
    <name type="scientific">Pyrobaculum aerophilum</name>
    <dbReference type="NCBI Taxonomy" id="13773"/>
    <lineage>
        <taxon>Archaea</taxon>
        <taxon>Thermoproteota</taxon>
        <taxon>Thermoprotei</taxon>
        <taxon>Thermoproteales</taxon>
        <taxon>Thermoproteaceae</taxon>
        <taxon>Pyrobaculum</taxon>
    </lineage>
</organism>
<evidence type="ECO:0000313" key="4">
    <source>
        <dbReference type="Proteomes" id="UP000257123"/>
    </source>
</evidence>
<accession>A0A371QX30</accession>
<dbReference type="RefSeq" id="WP_116421452.1">
    <property type="nucleotide sequence ID" value="NZ_DAIOPL010000038.1"/>
</dbReference>
<dbReference type="EMBL" id="NMUF01000039">
    <property type="protein sequence ID" value="RFA96285.1"/>
    <property type="molecule type" value="Genomic_DNA"/>
</dbReference>
<dbReference type="Proteomes" id="UP000256877">
    <property type="component" value="Unassembled WGS sequence"/>
</dbReference>